<protein>
    <submittedName>
        <fullName evidence="2">Uncharacterized protein</fullName>
    </submittedName>
</protein>
<evidence type="ECO:0000313" key="3">
    <source>
        <dbReference type="Proteomes" id="UP000243459"/>
    </source>
</evidence>
<dbReference type="EMBL" id="CM007382">
    <property type="protein sequence ID" value="ONK78740.1"/>
    <property type="molecule type" value="Genomic_DNA"/>
</dbReference>
<evidence type="ECO:0000256" key="1">
    <source>
        <dbReference type="SAM" id="MobiDB-lite"/>
    </source>
</evidence>
<keyword evidence="3" id="KW-1185">Reference proteome</keyword>
<dbReference type="AlphaFoldDB" id="A0A5P1FQ04"/>
<proteinExistence type="predicted"/>
<accession>A0A5P1FQ04</accession>
<gene>
    <name evidence="2" type="ORF">A4U43_C02F21930</name>
</gene>
<reference evidence="3" key="1">
    <citation type="journal article" date="2017" name="Nat. Commun.">
        <title>The asparagus genome sheds light on the origin and evolution of a young Y chromosome.</title>
        <authorList>
            <person name="Harkess A."/>
            <person name="Zhou J."/>
            <person name="Xu C."/>
            <person name="Bowers J.E."/>
            <person name="Van der Hulst R."/>
            <person name="Ayyampalayam S."/>
            <person name="Mercati F."/>
            <person name="Riccardi P."/>
            <person name="McKain M.R."/>
            <person name="Kakrana A."/>
            <person name="Tang H."/>
            <person name="Ray J."/>
            <person name="Groenendijk J."/>
            <person name="Arikit S."/>
            <person name="Mathioni S.M."/>
            <person name="Nakano M."/>
            <person name="Shan H."/>
            <person name="Telgmann-Rauber A."/>
            <person name="Kanno A."/>
            <person name="Yue Z."/>
            <person name="Chen H."/>
            <person name="Li W."/>
            <person name="Chen Y."/>
            <person name="Xu X."/>
            <person name="Zhang Y."/>
            <person name="Luo S."/>
            <person name="Chen H."/>
            <person name="Gao J."/>
            <person name="Mao Z."/>
            <person name="Pires J.C."/>
            <person name="Luo M."/>
            <person name="Kudrna D."/>
            <person name="Wing R.A."/>
            <person name="Meyers B.C."/>
            <person name="Yi K."/>
            <person name="Kong H."/>
            <person name="Lavrijsen P."/>
            <person name="Sunseri F."/>
            <person name="Falavigna A."/>
            <person name="Ye Y."/>
            <person name="Leebens-Mack J.H."/>
            <person name="Chen G."/>
        </authorList>
    </citation>
    <scope>NUCLEOTIDE SEQUENCE [LARGE SCALE GENOMIC DNA]</scope>
    <source>
        <strain evidence="3">cv. DH0086</strain>
    </source>
</reference>
<dbReference type="Proteomes" id="UP000243459">
    <property type="component" value="Chromosome 2"/>
</dbReference>
<name>A0A5P1FQ04_ASPOF</name>
<sequence>MLTGASESYSRPKAQNHVVSRCVRALSILSQVKITHKSNRYDNKILLTRRGYNSLRQLLYRPNFLHTFHPKKPPPSSYLPLSQISPILAPNSSFLLLLPPPPSLSSSSLLPAAAECFPAPHPYTALLRDYLPLRPSIRRRSGRIARIGAKASPVTASISALPPDPLSDVSHVPQIRPILPLALRSPLRPLNLQRLSRHSCPLARLDSVKSAAAKAAGSVGHTRWPPQPNRHLPPPQIGRRLSNPPAAIVTAAAPKSVDAVKSAAGSVAETVAAATPKASGPVRYRQSCHAGCRQRRSQFCRPDSYGRHQICHRPRRIPQGNMRQAPRPRDMHVCPPDRRQEGHIQT</sequence>
<evidence type="ECO:0000313" key="2">
    <source>
        <dbReference type="EMBL" id="ONK78740.1"/>
    </source>
</evidence>
<feature type="compositionally biased region" description="Basic and acidic residues" evidence="1">
    <location>
        <begin position="327"/>
        <end position="346"/>
    </location>
</feature>
<feature type="region of interest" description="Disordered" evidence="1">
    <location>
        <begin position="318"/>
        <end position="346"/>
    </location>
</feature>
<dbReference type="Gramene" id="ONK78740">
    <property type="protein sequence ID" value="ONK78740"/>
    <property type="gene ID" value="A4U43_C02F21930"/>
</dbReference>
<organism evidence="2 3">
    <name type="scientific">Asparagus officinalis</name>
    <name type="common">Garden asparagus</name>
    <dbReference type="NCBI Taxonomy" id="4686"/>
    <lineage>
        <taxon>Eukaryota</taxon>
        <taxon>Viridiplantae</taxon>
        <taxon>Streptophyta</taxon>
        <taxon>Embryophyta</taxon>
        <taxon>Tracheophyta</taxon>
        <taxon>Spermatophyta</taxon>
        <taxon>Magnoliopsida</taxon>
        <taxon>Liliopsida</taxon>
        <taxon>Asparagales</taxon>
        <taxon>Asparagaceae</taxon>
        <taxon>Asparagoideae</taxon>
        <taxon>Asparagus</taxon>
    </lineage>
</organism>